<evidence type="ECO:0000313" key="4">
    <source>
        <dbReference type="Proteomes" id="UP001359485"/>
    </source>
</evidence>
<sequence>MKGYTCLLVLVLAVVAYSAETEVTDTKEGNVNTEKIKRGAVKISNADSPSFNHLTSSNSGSISSSSSSSSGSGGNSGTSANGAGTTGFKPILPSNVPPFRYIQSGQYQQYLPLTYYQPSHSAAQIAAQYSFQGPPVAHYIQTPTQVQYVSAPSMAHFPVVKYQGFGGDYSTGHDVTSASSSASSTSSVSSQQSSHAQSLSSGVHSTGASVQPNFLYQTPKPVYYQQPLLFFVQPQTSVPNFLYQQPGYNYMKHQQPHQYFAGLQPTSRFVMYPTTHTSQLYLVPMTISSPVGTQESTSGNDLKPSSKGHSVNQQHTTSGNSFAYGNKG</sequence>
<keyword evidence="2" id="KW-0732">Signal</keyword>
<feature type="region of interest" description="Disordered" evidence="1">
    <location>
        <begin position="173"/>
        <end position="204"/>
    </location>
</feature>
<accession>A0ABR1BKE2</accession>
<evidence type="ECO:0000256" key="1">
    <source>
        <dbReference type="SAM" id="MobiDB-lite"/>
    </source>
</evidence>
<feature type="compositionally biased region" description="Low complexity" evidence="1">
    <location>
        <begin position="175"/>
        <end position="204"/>
    </location>
</feature>
<dbReference type="EMBL" id="JAWJWF010000001">
    <property type="protein sequence ID" value="KAK6642278.1"/>
    <property type="molecule type" value="Genomic_DNA"/>
</dbReference>
<feature type="compositionally biased region" description="Low complexity" evidence="1">
    <location>
        <begin position="55"/>
        <end position="70"/>
    </location>
</feature>
<feature type="chain" id="PRO_5046616408" evidence="2">
    <location>
        <begin position="22"/>
        <end position="328"/>
    </location>
</feature>
<feature type="compositionally biased region" description="Polar residues" evidence="1">
    <location>
        <begin position="291"/>
        <end position="300"/>
    </location>
</feature>
<feature type="signal peptide" evidence="2">
    <location>
        <begin position="1"/>
        <end position="21"/>
    </location>
</feature>
<protein>
    <submittedName>
        <fullName evidence="3">Uncharacterized protein</fullName>
    </submittedName>
</protein>
<evidence type="ECO:0000313" key="3">
    <source>
        <dbReference type="EMBL" id="KAK6642278.1"/>
    </source>
</evidence>
<dbReference type="Proteomes" id="UP001359485">
    <property type="component" value="Unassembled WGS sequence"/>
</dbReference>
<keyword evidence="4" id="KW-1185">Reference proteome</keyword>
<feature type="compositionally biased region" description="Polar residues" evidence="1">
    <location>
        <begin position="307"/>
        <end position="328"/>
    </location>
</feature>
<comment type="caution">
    <text evidence="3">The sequence shown here is derived from an EMBL/GenBank/DDBJ whole genome shotgun (WGS) entry which is preliminary data.</text>
</comment>
<evidence type="ECO:0000256" key="2">
    <source>
        <dbReference type="SAM" id="SignalP"/>
    </source>
</evidence>
<feature type="region of interest" description="Disordered" evidence="1">
    <location>
        <begin position="47"/>
        <end position="86"/>
    </location>
</feature>
<feature type="region of interest" description="Disordered" evidence="1">
    <location>
        <begin position="291"/>
        <end position="328"/>
    </location>
</feature>
<gene>
    <name evidence="3" type="ORF">RUM44_014001</name>
</gene>
<reference evidence="3 4" key="1">
    <citation type="submission" date="2023-09" db="EMBL/GenBank/DDBJ databases">
        <title>Genomes of two closely related lineages of the louse Polyplax serrata with different host specificities.</title>
        <authorList>
            <person name="Martinu J."/>
            <person name="Tarabai H."/>
            <person name="Stefka J."/>
            <person name="Hypsa V."/>
        </authorList>
    </citation>
    <scope>NUCLEOTIDE SEQUENCE [LARGE SCALE GENOMIC DNA]</scope>
    <source>
        <strain evidence="3">98ZLc_SE</strain>
    </source>
</reference>
<name>A0ABR1BKE2_POLSC</name>
<proteinExistence type="predicted"/>
<feature type="compositionally biased region" description="Low complexity" evidence="1">
    <location>
        <begin position="77"/>
        <end position="86"/>
    </location>
</feature>
<organism evidence="3 4">
    <name type="scientific">Polyplax serrata</name>
    <name type="common">Common mouse louse</name>
    <dbReference type="NCBI Taxonomy" id="468196"/>
    <lineage>
        <taxon>Eukaryota</taxon>
        <taxon>Metazoa</taxon>
        <taxon>Ecdysozoa</taxon>
        <taxon>Arthropoda</taxon>
        <taxon>Hexapoda</taxon>
        <taxon>Insecta</taxon>
        <taxon>Pterygota</taxon>
        <taxon>Neoptera</taxon>
        <taxon>Paraneoptera</taxon>
        <taxon>Psocodea</taxon>
        <taxon>Troctomorpha</taxon>
        <taxon>Phthiraptera</taxon>
        <taxon>Anoplura</taxon>
        <taxon>Polyplacidae</taxon>
        <taxon>Polyplax</taxon>
    </lineage>
</organism>